<comment type="caution">
    <text evidence="1">The sequence shown here is derived from an EMBL/GenBank/DDBJ whole genome shotgun (WGS) entry which is preliminary data.</text>
</comment>
<dbReference type="OrthoDB" id="1435198at2759"/>
<name>A0A371FF07_MUCPR</name>
<accession>A0A371FF07</accession>
<dbReference type="EMBL" id="QJKJ01009348">
    <property type="protein sequence ID" value="RDX76899.1"/>
    <property type="molecule type" value="Genomic_DNA"/>
</dbReference>
<feature type="non-terminal residue" evidence="1">
    <location>
        <position position="1"/>
    </location>
</feature>
<dbReference type="AlphaFoldDB" id="A0A371FF07"/>
<evidence type="ECO:0000313" key="1">
    <source>
        <dbReference type="EMBL" id="RDX76899.1"/>
    </source>
</evidence>
<gene>
    <name evidence="1" type="ORF">CR513_43063</name>
</gene>
<organism evidence="1 2">
    <name type="scientific">Mucuna pruriens</name>
    <name type="common">Velvet bean</name>
    <name type="synonym">Dolichos pruriens</name>
    <dbReference type="NCBI Taxonomy" id="157652"/>
    <lineage>
        <taxon>Eukaryota</taxon>
        <taxon>Viridiplantae</taxon>
        <taxon>Streptophyta</taxon>
        <taxon>Embryophyta</taxon>
        <taxon>Tracheophyta</taxon>
        <taxon>Spermatophyta</taxon>
        <taxon>Magnoliopsida</taxon>
        <taxon>eudicotyledons</taxon>
        <taxon>Gunneridae</taxon>
        <taxon>Pentapetalae</taxon>
        <taxon>rosids</taxon>
        <taxon>fabids</taxon>
        <taxon>Fabales</taxon>
        <taxon>Fabaceae</taxon>
        <taxon>Papilionoideae</taxon>
        <taxon>50 kb inversion clade</taxon>
        <taxon>NPAAA clade</taxon>
        <taxon>indigoferoid/millettioid clade</taxon>
        <taxon>Phaseoleae</taxon>
        <taxon>Mucuna</taxon>
    </lineage>
</organism>
<proteinExistence type="predicted"/>
<keyword evidence="2" id="KW-1185">Reference proteome</keyword>
<sequence length="101" mass="11837">MHNANLFRQEDCIMRFLMGLNYQLSVYERQHALAPKDESLIVIINIEGRKSYGRDRGTFNQRVCTYCRRTRHIVEVCYKKHGYPPRGRFNGVSITNNAIGE</sequence>
<protein>
    <submittedName>
        <fullName evidence="1">Uncharacterized protein</fullName>
    </submittedName>
</protein>
<evidence type="ECO:0000313" key="2">
    <source>
        <dbReference type="Proteomes" id="UP000257109"/>
    </source>
</evidence>
<dbReference type="Proteomes" id="UP000257109">
    <property type="component" value="Unassembled WGS sequence"/>
</dbReference>
<reference evidence="1" key="1">
    <citation type="submission" date="2018-05" db="EMBL/GenBank/DDBJ databases">
        <title>Draft genome of Mucuna pruriens seed.</title>
        <authorList>
            <person name="Nnadi N.E."/>
            <person name="Vos R."/>
            <person name="Hasami M.H."/>
            <person name="Devisetty U.K."/>
            <person name="Aguiy J.C."/>
        </authorList>
    </citation>
    <scope>NUCLEOTIDE SEQUENCE [LARGE SCALE GENOMIC DNA]</scope>
    <source>
        <strain evidence="1">JCA_2017</strain>
    </source>
</reference>